<feature type="region of interest" description="Disordered" evidence="8">
    <location>
        <begin position="476"/>
        <end position="508"/>
    </location>
</feature>
<dbReference type="InterPro" id="IPR005829">
    <property type="entry name" value="Sugar_transporter_CS"/>
</dbReference>
<feature type="transmembrane region" description="Helical" evidence="9">
    <location>
        <begin position="341"/>
        <end position="363"/>
    </location>
</feature>
<evidence type="ECO:0000256" key="6">
    <source>
        <dbReference type="ARBA" id="ARBA00023136"/>
    </source>
</evidence>
<keyword evidence="6 9" id="KW-0472">Membrane</keyword>
<dbReference type="PANTHER" id="PTHR42718">
    <property type="entry name" value="MAJOR FACILITATOR SUPERFAMILY MULTIDRUG TRANSPORTER MFSC"/>
    <property type="match status" value="1"/>
</dbReference>
<feature type="transmembrane region" description="Helical" evidence="9">
    <location>
        <begin position="311"/>
        <end position="329"/>
    </location>
</feature>
<comment type="subcellular location">
    <subcellularLocation>
        <location evidence="1">Cell membrane</location>
        <topology evidence="1">Multi-pass membrane protein</topology>
    </subcellularLocation>
</comment>
<evidence type="ECO:0000256" key="2">
    <source>
        <dbReference type="ARBA" id="ARBA00022448"/>
    </source>
</evidence>
<feature type="transmembrane region" description="Helical" evidence="9">
    <location>
        <begin position="82"/>
        <end position="100"/>
    </location>
</feature>
<dbReference type="PANTHER" id="PTHR42718:SF46">
    <property type="entry name" value="BLR6921 PROTEIN"/>
    <property type="match status" value="1"/>
</dbReference>
<feature type="transmembrane region" description="Helical" evidence="9">
    <location>
        <begin position="275"/>
        <end position="299"/>
    </location>
</feature>
<feature type="transmembrane region" description="Helical" evidence="9">
    <location>
        <begin position="51"/>
        <end position="70"/>
    </location>
</feature>
<dbReference type="PROSITE" id="PS50850">
    <property type="entry name" value="MFS"/>
    <property type="match status" value="1"/>
</dbReference>
<evidence type="ECO:0000313" key="11">
    <source>
        <dbReference type="EMBL" id="GGO53464.1"/>
    </source>
</evidence>
<dbReference type="Gene3D" id="1.20.1720.10">
    <property type="entry name" value="Multidrug resistance protein D"/>
    <property type="match status" value="1"/>
</dbReference>
<feature type="transmembrane region" description="Helical" evidence="9">
    <location>
        <begin position="418"/>
        <end position="438"/>
    </location>
</feature>
<dbReference type="InterPro" id="IPR011701">
    <property type="entry name" value="MFS"/>
</dbReference>
<dbReference type="EMBL" id="BMNG01000014">
    <property type="protein sequence ID" value="GGO53464.1"/>
    <property type="molecule type" value="Genomic_DNA"/>
</dbReference>
<dbReference type="Pfam" id="PF07690">
    <property type="entry name" value="MFS_1"/>
    <property type="match status" value="1"/>
</dbReference>
<dbReference type="InterPro" id="IPR036259">
    <property type="entry name" value="MFS_trans_sf"/>
</dbReference>
<evidence type="ECO:0000313" key="12">
    <source>
        <dbReference type="Proteomes" id="UP000656881"/>
    </source>
</evidence>
<dbReference type="CDD" id="cd17321">
    <property type="entry name" value="MFS_MMR_MDR_like"/>
    <property type="match status" value="1"/>
</dbReference>
<protein>
    <submittedName>
        <fullName evidence="11">MFS transporter</fullName>
    </submittedName>
</protein>
<evidence type="ECO:0000256" key="9">
    <source>
        <dbReference type="SAM" id="Phobius"/>
    </source>
</evidence>
<dbReference type="PROSITE" id="PS00216">
    <property type="entry name" value="SUGAR_TRANSPORT_1"/>
    <property type="match status" value="1"/>
</dbReference>
<dbReference type="SUPFAM" id="SSF103473">
    <property type="entry name" value="MFS general substrate transporter"/>
    <property type="match status" value="1"/>
</dbReference>
<dbReference type="InterPro" id="IPR020846">
    <property type="entry name" value="MFS_dom"/>
</dbReference>
<evidence type="ECO:0000256" key="8">
    <source>
        <dbReference type="SAM" id="MobiDB-lite"/>
    </source>
</evidence>
<name>A0ABQ2MKY4_9ACTN</name>
<keyword evidence="12" id="KW-1185">Reference proteome</keyword>
<keyword evidence="3" id="KW-1003">Cell membrane</keyword>
<keyword evidence="2" id="KW-0813">Transport</keyword>
<gene>
    <name evidence="11" type="ORF">GCM10012286_60970</name>
</gene>
<dbReference type="Gene3D" id="1.20.1250.20">
    <property type="entry name" value="MFS general substrate transporter like domains"/>
    <property type="match status" value="1"/>
</dbReference>
<reference evidence="12" key="1">
    <citation type="journal article" date="2019" name="Int. J. Syst. Evol. Microbiol.">
        <title>The Global Catalogue of Microorganisms (GCM) 10K type strain sequencing project: providing services to taxonomists for standard genome sequencing and annotation.</title>
        <authorList>
            <consortium name="The Broad Institute Genomics Platform"/>
            <consortium name="The Broad Institute Genome Sequencing Center for Infectious Disease"/>
            <person name="Wu L."/>
            <person name="Ma J."/>
        </authorList>
    </citation>
    <scope>NUCLEOTIDE SEQUENCE [LARGE SCALE GENOMIC DNA]</scope>
    <source>
        <strain evidence="12">CGMCC 4.7349</strain>
    </source>
</reference>
<feature type="transmembrane region" description="Helical" evidence="9">
    <location>
        <begin position="229"/>
        <end position="254"/>
    </location>
</feature>
<feature type="transmembrane region" description="Helical" evidence="9">
    <location>
        <begin position="169"/>
        <end position="191"/>
    </location>
</feature>
<feature type="transmembrane region" description="Helical" evidence="9">
    <location>
        <begin position="375"/>
        <end position="397"/>
    </location>
</feature>
<organism evidence="11 12">
    <name type="scientific">Streptomyces lasiicapitis</name>
    <dbReference type="NCBI Taxonomy" id="1923961"/>
    <lineage>
        <taxon>Bacteria</taxon>
        <taxon>Bacillati</taxon>
        <taxon>Actinomycetota</taxon>
        <taxon>Actinomycetes</taxon>
        <taxon>Kitasatosporales</taxon>
        <taxon>Streptomycetaceae</taxon>
        <taxon>Streptomyces</taxon>
    </lineage>
</organism>
<dbReference type="Proteomes" id="UP000656881">
    <property type="component" value="Unassembled WGS sequence"/>
</dbReference>
<feature type="transmembrane region" description="Helical" evidence="9">
    <location>
        <begin position="444"/>
        <end position="465"/>
    </location>
</feature>
<comment type="caution">
    <text evidence="11">The sequence shown here is derived from an EMBL/GenBank/DDBJ whole genome shotgun (WGS) entry which is preliminary data.</text>
</comment>
<keyword evidence="4 9" id="KW-0812">Transmembrane</keyword>
<proteinExistence type="predicted"/>
<evidence type="ECO:0000259" key="10">
    <source>
        <dbReference type="PROSITE" id="PS50850"/>
    </source>
</evidence>
<keyword evidence="7" id="KW-0046">Antibiotic resistance</keyword>
<evidence type="ECO:0000256" key="7">
    <source>
        <dbReference type="ARBA" id="ARBA00023251"/>
    </source>
</evidence>
<sequence length="508" mass="50323">MTHSPTGGPPARGPLLLPVLLTVQFLVSLDMSVVNIALPDMGADLGFAPESLTWVVNAYALAFGGLLMLGGRLADLMGRRRTLVAGFVVFGAASLAGGLAQDPGQLVTARAVQGAGAAALAPVALALITVHYAQGKERARALGLWGASGALGGAVGIMAGGLLTDWVGWRSVMLVNVPVVLAALAAVRPGIPADRRGADAPRLDVAGALLVTAGTSVLVLGLVRTETEGWGSAATAGTLAAAAALLGAFCAVEMRGERRGRGPLLRLGLLTRRPVLSANVFALLMSSGQFAAFYFTSLYLQEVMAYGPTRAGAAFLPFCAGIVAGTVVATRTVGRVGERALLVAGGLLGAAGFGWFALAVGAGGTFAGSILGPSLVASVGIGMCFVPLGTAATAGVAAEETGMASGLLNSSRQLGGSIGLAVLVTVASSATGAGGGPGALADGYAAAFGVAAGLLVAAALATAVLHGRRTAALSAPTLPRPAETYESEKTSKNLGEGVDPGVSRSTHQ</sequence>
<feature type="transmembrane region" description="Helical" evidence="9">
    <location>
        <begin position="142"/>
        <end position="163"/>
    </location>
</feature>
<feature type="transmembrane region" description="Helical" evidence="9">
    <location>
        <begin position="15"/>
        <end position="39"/>
    </location>
</feature>
<feature type="domain" description="Major facilitator superfamily (MFS) profile" evidence="10">
    <location>
        <begin position="16"/>
        <end position="470"/>
    </location>
</feature>
<keyword evidence="5 9" id="KW-1133">Transmembrane helix</keyword>
<evidence type="ECO:0000256" key="1">
    <source>
        <dbReference type="ARBA" id="ARBA00004651"/>
    </source>
</evidence>
<accession>A0ABQ2MKY4</accession>
<feature type="transmembrane region" description="Helical" evidence="9">
    <location>
        <begin position="203"/>
        <end position="223"/>
    </location>
</feature>
<feature type="transmembrane region" description="Helical" evidence="9">
    <location>
        <begin position="112"/>
        <end position="130"/>
    </location>
</feature>
<evidence type="ECO:0000256" key="4">
    <source>
        <dbReference type="ARBA" id="ARBA00022692"/>
    </source>
</evidence>
<evidence type="ECO:0000256" key="5">
    <source>
        <dbReference type="ARBA" id="ARBA00022989"/>
    </source>
</evidence>
<evidence type="ECO:0000256" key="3">
    <source>
        <dbReference type="ARBA" id="ARBA00022475"/>
    </source>
</evidence>
<dbReference type="RefSeq" id="WP_189176355.1">
    <property type="nucleotide sequence ID" value="NZ_BMNG01000014.1"/>
</dbReference>